<dbReference type="SUPFAM" id="SSF56925">
    <property type="entry name" value="OMPA-like"/>
    <property type="match status" value="1"/>
</dbReference>
<gene>
    <name evidence="1" type="ORF">GALL_546370</name>
</gene>
<reference evidence="1" key="1">
    <citation type="submission" date="2016-10" db="EMBL/GenBank/DDBJ databases">
        <title>Sequence of Gallionella enrichment culture.</title>
        <authorList>
            <person name="Poehlein A."/>
            <person name="Muehling M."/>
            <person name="Daniel R."/>
        </authorList>
    </citation>
    <scope>NUCLEOTIDE SEQUENCE</scope>
</reference>
<evidence type="ECO:0008006" key="2">
    <source>
        <dbReference type="Google" id="ProtNLM"/>
    </source>
</evidence>
<accession>A0A1J5PJV9</accession>
<dbReference type="EMBL" id="MLJW01008665">
    <property type="protein sequence ID" value="OIQ63821.1"/>
    <property type="molecule type" value="Genomic_DNA"/>
</dbReference>
<proteinExistence type="predicted"/>
<comment type="caution">
    <text evidence="1">The sequence shown here is derived from an EMBL/GenBank/DDBJ whole genome shotgun (WGS) entry which is preliminary data.</text>
</comment>
<organism evidence="1">
    <name type="scientific">mine drainage metagenome</name>
    <dbReference type="NCBI Taxonomy" id="410659"/>
    <lineage>
        <taxon>unclassified sequences</taxon>
        <taxon>metagenomes</taxon>
        <taxon>ecological metagenomes</taxon>
    </lineage>
</organism>
<dbReference type="Gene3D" id="2.40.160.90">
    <property type="match status" value="1"/>
</dbReference>
<name>A0A1J5PJV9_9ZZZZ</name>
<dbReference type="InterPro" id="IPR011250">
    <property type="entry name" value="OMP/PagP_B-barrel"/>
</dbReference>
<evidence type="ECO:0000313" key="1">
    <source>
        <dbReference type="EMBL" id="OIQ63821.1"/>
    </source>
</evidence>
<sequence length="210" mass="20806">MPGKRTLLGPLALLLAACSGGTDAPTLTAAQTSFNQTAASAATLQANIKAMPPLTVMPNSGSANFAGYAGLTYTNAAAQRTELLSLANLSANFGTSKVTGSLATFVGGTVTDPKTNSIANPLPYIGNLTLANGTIGPGNALTANVSGTLTTIGQKVVVNSTVKGGFVGNPLQGVEADTAQAASASLPGTTVTVNGVAQQSPTLFIVGRKQ</sequence>
<dbReference type="AlphaFoldDB" id="A0A1J5PJV9"/>
<protein>
    <recommendedName>
        <fullName evidence="2">Lipoprotein</fullName>
    </recommendedName>
</protein>
<dbReference type="PROSITE" id="PS51257">
    <property type="entry name" value="PROKAR_LIPOPROTEIN"/>
    <property type="match status" value="1"/>
</dbReference>